<name>A0A1H2AVJ2_MUCMA</name>
<dbReference type="InterPro" id="IPR011962">
    <property type="entry name" value="dCTP_deaminase"/>
</dbReference>
<keyword evidence="3" id="KW-1133">Transmembrane helix</keyword>
<dbReference type="CDD" id="cd07557">
    <property type="entry name" value="trimeric_dUTPase"/>
    <property type="match status" value="1"/>
</dbReference>
<evidence type="ECO:0000256" key="2">
    <source>
        <dbReference type="ARBA" id="ARBA00023080"/>
    </source>
</evidence>
<sequence length="332" mass="36806">MTTLFDGDPKTNSSILSDKEITDYINRELLITKDSFATSSLEASSYDLRVGKKGIIGGDGIELNLEEKPMEIPPGSYAGIVSFENMAFPKNICARLGSKRTLSYEGIILLTGSIVDPGYKGHLLFGLYNASPKKVIIRYGRKICNIVFEKLGVEPEKDVQPEPNLLNGNLPDQFIDKMANMEVLPWMQISDRVKQIENITKDIIDLKARYEDVLKPIKDLTNNVVQLTSSVTAISVQTKSLAEDLEKANQLVNENSKQINQLTQNLTITSTQFNSTISNISSLSKDLKDQEDHLKDLTIGFKSQSVWNKILGGIVLIVIGALISWLVSKALK</sequence>
<dbReference type="Proteomes" id="UP000199679">
    <property type="component" value="Chromosome I"/>
</dbReference>
<dbReference type="InterPro" id="IPR036157">
    <property type="entry name" value="dUTPase-like_sf"/>
</dbReference>
<evidence type="ECO:0000313" key="5">
    <source>
        <dbReference type="Proteomes" id="UP000199679"/>
    </source>
</evidence>
<dbReference type="GO" id="GO:0008829">
    <property type="term" value="F:dCTP deaminase activity"/>
    <property type="evidence" value="ECO:0007669"/>
    <property type="project" value="InterPro"/>
</dbReference>
<dbReference type="InterPro" id="IPR033704">
    <property type="entry name" value="dUTPase_trimeric"/>
</dbReference>
<protein>
    <submittedName>
        <fullName evidence="4">Deoxycytidine triphosphate deaminase</fullName>
    </submittedName>
</protein>
<keyword evidence="3" id="KW-0812">Transmembrane</keyword>
<keyword evidence="3" id="KW-0472">Membrane</keyword>
<keyword evidence="5" id="KW-1185">Reference proteome</keyword>
<dbReference type="RefSeq" id="WP_091376392.1">
    <property type="nucleotide sequence ID" value="NZ_LT629740.1"/>
</dbReference>
<feature type="transmembrane region" description="Helical" evidence="3">
    <location>
        <begin position="306"/>
        <end position="327"/>
    </location>
</feature>
<dbReference type="SUPFAM" id="SSF90257">
    <property type="entry name" value="Myosin rod fragments"/>
    <property type="match status" value="1"/>
</dbReference>
<accession>A0A1H2AVJ2</accession>
<dbReference type="AlphaFoldDB" id="A0A1H2AVJ2"/>
<organism evidence="4 5">
    <name type="scientific">Mucilaginibacter mallensis</name>
    <dbReference type="NCBI Taxonomy" id="652787"/>
    <lineage>
        <taxon>Bacteria</taxon>
        <taxon>Pseudomonadati</taxon>
        <taxon>Bacteroidota</taxon>
        <taxon>Sphingobacteriia</taxon>
        <taxon>Sphingobacteriales</taxon>
        <taxon>Sphingobacteriaceae</taxon>
        <taxon>Mucilaginibacter</taxon>
    </lineage>
</organism>
<dbReference type="EMBL" id="LT629740">
    <property type="protein sequence ID" value="SDT49797.1"/>
    <property type="molecule type" value="Genomic_DNA"/>
</dbReference>
<dbReference type="Pfam" id="PF22769">
    <property type="entry name" value="DCD"/>
    <property type="match status" value="1"/>
</dbReference>
<gene>
    <name evidence="4" type="ORF">SAMN05216490_3739</name>
</gene>
<dbReference type="STRING" id="652787.SAMN05216490_3739"/>
<dbReference type="Gene3D" id="1.20.5.340">
    <property type="match status" value="1"/>
</dbReference>
<dbReference type="SUPFAM" id="SSF51283">
    <property type="entry name" value="dUTPase-like"/>
    <property type="match status" value="1"/>
</dbReference>
<dbReference type="PANTHER" id="PTHR42680">
    <property type="entry name" value="DCTP DEAMINASE"/>
    <property type="match status" value="1"/>
</dbReference>
<dbReference type="Gene3D" id="2.70.40.10">
    <property type="match status" value="1"/>
</dbReference>
<evidence type="ECO:0000313" key="4">
    <source>
        <dbReference type="EMBL" id="SDT49797.1"/>
    </source>
</evidence>
<reference evidence="4 5" key="1">
    <citation type="submission" date="2016-10" db="EMBL/GenBank/DDBJ databases">
        <authorList>
            <person name="de Groot N.N."/>
        </authorList>
    </citation>
    <scope>NUCLEOTIDE SEQUENCE [LARGE SCALE GENOMIC DNA]</scope>
    <source>
        <strain evidence="4 5">MP1X4</strain>
    </source>
</reference>
<keyword evidence="2" id="KW-0546">Nucleotide metabolism</keyword>
<proteinExistence type="predicted"/>
<keyword evidence="1" id="KW-0378">Hydrolase</keyword>
<dbReference type="PANTHER" id="PTHR42680:SF3">
    <property type="entry name" value="DCTP DEAMINASE"/>
    <property type="match status" value="1"/>
</dbReference>
<evidence type="ECO:0000256" key="3">
    <source>
        <dbReference type="SAM" id="Phobius"/>
    </source>
</evidence>
<dbReference type="GO" id="GO:0006229">
    <property type="term" value="P:dUTP biosynthetic process"/>
    <property type="evidence" value="ECO:0007669"/>
    <property type="project" value="InterPro"/>
</dbReference>
<evidence type="ECO:0000256" key="1">
    <source>
        <dbReference type="ARBA" id="ARBA00022801"/>
    </source>
</evidence>
<dbReference type="OrthoDB" id="798159at2"/>